<dbReference type="Gene3D" id="3.40.630.30">
    <property type="match status" value="1"/>
</dbReference>
<dbReference type="Pfam" id="PF00583">
    <property type="entry name" value="Acetyltransf_1"/>
    <property type="match status" value="1"/>
</dbReference>
<name>A0AAD5X464_9FUNG</name>
<evidence type="ECO:0000256" key="1">
    <source>
        <dbReference type="ARBA" id="ARBA00022679"/>
    </source>
</evidence>
<dbReference type="InterPro" id="IPR050832">
    <property type="entry name" value="Bact_Acetyltransf"/>
</dbReference>
<accession>A0AAD5X464</accession>
<dbReference type="CDD" id="cd04301">
    <property type="entry name" value="NAT_SF"/>
    <property type="match status" value="1"/>
</dbReference>
<dbReference type="GO" id="GO:0016747">
    <property type="term" value="F:acyltransferase activity, transferring groups other than amino-acyl groups"/>
    <property type="evidence" value="ECO:0007669"/>
    <property type="project" value="InterPro"/>
</dbReference>
<evidence type="ECO:0000256" key="2">
    <source>
        <dbReference type="ARBA" id="ARBA00023315"/>
    </source>
</evidence>
<protein>
    <recommendedName>
        <fullName evidence="3">N-acetyltransferase domain-containing protein</fullName>
    </recommendedName>
</protein>
<dbReference type="InterPro" id="IPR016181">
    <property type="entry name" value="Acyl_CoA_acyltransferase"/>
</dbReference>
<dbReference type="PROSITE" id="PS51186">
    <property type="entry name" value="GNAT"/>
    <property type="match status" value="1"/>
</dbReference>
<dbReference type="InterPro" id="IPR000182">
    <property type="entry name" value="GNAT_dom"/>
</dbReference>
<dbReference type="PANTHER" id="PTHR43877">
    <property type="entry name" value="AMINOALKYLPHOSPHONATE N-ACETYLTRANSFERASE-RELATED-RELATED"/>
    <property type="match status" value="1"/>
</dbReference>
<organism evidence="4 5">
    <name type="scientific">Rhizophlyctis rosea</name>
    <dbReference type="NCBI Taxonomy" id="64517"/>
    <lineage>
        <taxon>Eukaryota</taxon>
        <taxon>Fungi</taxon>
        <taxon>Fungi incertae sedis</taxon>
        <taxon>Chytridiomycota</taxon>
        <taxon>Chytridiomycota incertae sedis</taxon>
        <taxon>Chytridiomycetes</taxon>
        <taxon>Rhizophlyctidales</taxon>
        <taxon>Rhizophlyctidaceae</taxon>
        <taxon>Rhizophlyctis</taxon>
    </lineage>
</organism>
<gene>
    <name evidence="4" type="ORF">HK097_009028</name>
</gene>
<dbReference type="EMBL" id="JADGJD010000569">
    <property type="protein sequence ID" value="KAJ3049977.1"/>
    <property type="molecule type" value="Genomic_DNA"/>
</dbReference>
<evidence type="ECO:0000313" key="5">
    <source>
        <dbReference type="Proteomes" id="UP001212841"/>
    </source>
</evidence>
<comment type="caution">
    <text evidence="4">The sequence shown here is derived from an EMBL/GenBank/DDBJ whole genome shotgun (WGS) entry which is preliminary data.</text>
</comment>
<dbReference type="AlphaFoldDB" id="A0AAD5X464"/>
<reference evidence="4" key="1">
    <citation type="submission" date="2020-05" db="EMBL/GenBank/DDBJ databases">
        <title>Phylogenomic resolution of chytrid fungi.</title>
        <authorList>
            <person name="Stajich J.E."/>
            <person name="Amses K."/>
            <person name="Simmons R."/>
            <person name="Seto K."/>
            <person name="Myers J."/>
            <person name="Bonds A."/>
            <person name="Quandt C.A."/>
            <person name="Barry K."/>
            <person name="Liu P."/>
            <person name="Grigoriev I."/>
            <person name="Longcore J.E."/>
            <person name="James T.Y."/>
        </authorList>
    </citation>
    <scope>NUCLEOTIDE SEQUENCE</scope>
    <source>
        <strain evidence="4">JEL0318</strain>
    </source>
</reference>
<keyword evidence="1" id="KW-0808">Transferase</keyword>
<dbReference type="PANTHER" id="PTHR43877:SF2">
    <property type="entry name" value="AMINOALKYLPHOSPHONATE N-ACETYLTRANSFERASE-RELATED"/>
    <property type="match status" value="1"/>
</dbReference>
<keyword evidence="2" id="KW-0012">Acyltransferase</keyword>
<sequence>MPPLEIHVRPALPTDLSTLHPLINTSYRSSQCWTNEHSLVKDERIPLSALSTLITTPPPNSTILVASSPSDHSTIYGCIQISEIPTHNNEADIGLFAVSPSVQSQGVGKRLLQAACDYARDELGKKVAVLHVISVRRELLDWYCRFGFTETGEREQFVWPELALIPDMQFSVLKKDLV</sequence>
<proteinExistence type="predicted"/>
<evidence type="ECO:0000313" key="4">
    <source>
        <dbReference type="EMBL" id="KAJ3049977.1"/>
    </source>
</evidence>
<evidence type="ECO:0000259" key="3">
    <source>
        <dbReference type="PROSITE" id="PS51186"/>
    </source>
</evidence>
<feature type="domain" description="N-acetyltransferase" evidence="3">
    <location>
        <begin position="6"/>
        <end position="169"/>
    </location>
</feature>
<dbReference type="Proteomes" id="UP001212841">
    <property type="component" value="Unassembled WGS sequence"/>
</dbReference>
<keyword evidence="5" id="KW-1185">Reference proteome</keyword>
<dbReference type="SUPFAM" id="SSF55729">
    <property type="entry name" value="Acyl-CoA N-acyltransferases (Nat)"/>
    <property type="match status" value="1"/>
</dbReference>